<dbReference type="EMBL" id="QGNA01000002">
    <property type="protein sequence ID" value="PWS37319.1"/>
    <property type="molecule type" value="Genomic_DNA"/>
</dbReference>
<dbReference type="PRINTS" id="PR00146">
    <property type="entry name" value="DHPICSNTHASE"/>
</dbReference>
<organism evidence="3 4">
    <name type="scientific">Falsiroseomonas bella</name>
    <dbReference type="NCBI Taxonomy" id="2184016"/>
    <lineage>
        <taxon>Bacteria</taxon>
        <taxon>Pseudomonadati</taxon>
        <taxon>Pseudomonadota</taxon>
        <taxon>Alphaproteobacteria</taxon>
        <taxon>Acetobacterales</taxon>
        <taxon>Roseomonadaceae</taxon>
        <taxon>Falsiroseomonas</taxon>
    </lineage>
</organism>
<dbReference type="InterPro" id="IPR013785">
    <property type="entry name" value="Aldolase_TIM"/>
</dbReference>
<reference evidence="4" key="1">
    <citation type="submission" date="2018-05" db="EMBL/GenBank/DDBJ databases">
        <authorList>
            <person name="Du Z."/>
            <person name="Wang X."/>
        </authorList>
    </citation>
    <scope>NUCLEOTIDE SEQUENCE [LARGE SCALE GENOMIC DNA]</scope>
    <source>
        <strain evidence="4">CQN31</strain>
    </source>
</reference>
<dbReference type="GO" id="GO:0008840">
    <property type="term" value="F:4-hydroxy-tetrahydrodipicolinate synthase activity"/>
    <property type="evidence" value="ECO:0007669"/>
    <property type="project" value="TreeGrafter"/>
</dbReference>
<keyword evidence="4" id="KW-1185">Reference proteome</keyword>
<sequence>MAPEAPAPIARRSRIVTSTPSRASIQAVAQPAMPPPTTSTSVVFAMRTAAALRSLRLHEHGVPVTSRPRIRGRGRAAMAKQFRGSYSVIVTPFTEDGKGLDLPALRRFLDWQINEGAPGFIILGTTGEFLTVSDEERTQLVEATVAHCKGRADVLVGTANAHTPHAVRYSREAEKLGADGLMIIPPYYYSPTHDEIHGYYKAICEAVSIPIMLYNNPFTSNVDMPAKLVARLTKDFEQIRYIKEASQDVARVYDIIEATDGVMNVFAGERIVESYALGAVGYVNPFGNYMPLPSTRICELLAAGRVAEAKRIQRCITEIEHIIAEGHPTYGHQCYSKALAAIMGYPVGDVRAPLTTFASLGQEGRDRVARLKPIIERANQLAREAALPRAAE</sequence>
<comment type="caution">
    <text evidence="3">The sequence shown here is derived from an EMBL/GenBank/DDBJ whole genome shotgun (WGS) entry which is preliminary data.</text>
</comment>
<gene>
    <name evidence="3" type="ORF">DFH01_10745</name>
</gene>
<dbReference type="InterPro" id="IPR002220">
    <property type="entry name" value="DapA-like"/>
</dbReference>
<dbReference type="PANTHER" id="PTHR12128:SF66">
    <property type="entry name" value="4-HYDROXY-2-OXOGLUTARATE ALDOLASE, MITOCHONDRIAL"/>
    <property type="match status" value="1"/>
</dbReference>
<dbReference type="Gene3D" id="3.20.20.70">
    <property type="entry name" value="Aldolase class I"/>
    <property type="match status" value="1"/>
</dbReference>
<dbReference type="SUPFAM" id="SSF51569">
    <property type="entry name" value="Aldolase"/>
    <property type="match status" value="1"/>
</dbReference>
<dbReference type="GO" id="GO:0005829">
    <property type="term" value="C:cytosol"/>
    <property type="evidence" value="ECO:0007669"/>
    <property type="project" value="TreeGrafter"/>
</dbReference>
<dbReference type="AlphaFoldDB" id="A0A317FHA0"/>
<dbReference type="PANTHER" id="PTHR12128">
    <property type="entry name" value="DIHYDRODIPICOLINATE SYNTHASE"/>
    <property type="match status" value="1"/>
</dbReference>
<comment type="similarity">
    <text evidence="1">Belongs to the DapA family.</text>
</comment>
<accession>A0A317FHA0</accession>
<evidence type="ECO:0000313" key="4">
    <source>
        <dbReference type="Proteomes" id="UP000245765"/>
    </source>
</evidence>
<dbReference type="SMART" id="SM01130">
    <property type="entry name" value="DHDPS"/>
    <property type="match status" value="1"/>
</dbReference>
<name>A0A317FHA0_9PROT</name>
<dbReference type="Pfam" id="PF00701">
    <property type="entry name" value="DHDPS"/>
    <property type="match status" value="1"/>
</dbReference>
<proteinExistence type="inferred from homology"/>
<dbReference type="Proteomes" id="UP000245765">
    <property type="component" value="Unassembled WGS sequence"/>
</dbReference>
<evidence type="ECO:0000313" key="3">
    <source>
        <dbReference type="EMBL" id="PWS37319.1"/>
    </source>
</evidence>
<keyword evidence="2" id="KW-0456">Lyase</keyword>
<dbReference type="CDD" id="cd00408">
    <property type="entry name" value="DHDPS-like"/>
    <property type="match status" value="1"/>
</dbReference>
<evidence type="ECO:0000256" key="2">
    <source>
        <dbReference type="ARBA" id="ARBA00023239"/>
    </source>
</evidence>
<protein>
    <submittedName>
        <fullName evidence="3">Dihydrodipicolinate synthase family protein</fullName>
    </submittedName>
</protein>
<evidence type="ECO:0000256" key="1">
    <source>
        <dbReference type="ARBA" id="ARBA00007592"/>
    </source>
</evidence>